<sequence>MDFYELFNNFRHNLNNDDFNCVSEIFNKLRSIDLSQEFNFVHDVIEKDSLKNPEKTALIHYDMDTERSMEISYRDLVNRSNALLSFLRLNGLKKGSIVYLMMPVVPEQWYALTATIKGGMIAIPCATNLTEYEMKNRFSDLKPDAIIADERSANLIDNIIPENTLRIVLGEKKNWESYNEIKFNKAEYEKTYYKDPILNYFTSGTTGLPKRVIHSAVGYPIGHMSTAAFIGIKSDYIHLNLSATGWAKFAWSSYFAPLIMNATILGINYSGKLNPEKYIGLLEKYHVNSFCAPPTAWKQFILIKDLKLPELKVAVSAGEPLNPEVINRFKEKIMITIRDFYGQTESTAMIGNMPGDDIIPGSMGRPSEMYHMVLLDEENKEINENDKIGNIAVKLDYNNTGLLLGYSDESRNRAAFVNNYYLTGDKAYLNNGHWFFVSRNDDIIKTSDYRVGPFEVESALMVHDAVAEAAVIGINDPEKYEIIKAFIILKPGYNPSMDLAISLKNKVSELLPYYKVPSVIEFVNELPKTISNKTRRNVLRDIESKKSSRGEHEYIIK</sequence>
<dbReference type="eggNOG" id="arCOG04201">
    <property type="taxonomic scope" value="Archaea"/>
</dbReference>
<evidence type="ECO:0000259" key="5">
    <source>
        <dbReference type="Pfam" id="PF00501"/>
    </source>
</evidence>
<dbReference type="GO" id="GO:0016405">
    <property type="term" value="F:CoA-ligase activity"/>
    <property type="evidence" value="ECO:0007669"/>
    <property type="project" value="UniProtKB-ARBA"/>
</dbReference>
<dbReference type="RefSeq" id="WP_011177432.1">
    <property type="nucleotide sequence ID" value="NC_005877.1"/>
</dbReference>
<evidence type="ECO:0000256" key="1">
    <source>
        <dbReference type="ARBA" id="ARBA00006432"/>
    </source>
</evidence>
<reference evidence="7 8" key="1">
    <citation type="journal article" date="2004" name="Proc. Natl. Acad. Sci. U.S.A.">
        <title>Genome sequence of Picrophilus torridus and its implications for life around pH 0.</title>
        <authorList>
            <person name="Futterer O."/>
            <person name="Angelov A."/>
            <person name="Liesegang H."/>
            <person name="Gottschalk G."/>
            <person name="Schleper C."/>
            <person name="Schepers B."/>
            <person name="Dock C."/>
            <person name="Antranikian G."/>
            <person name="Liebl W."/>
        </authorList>
    </citation>
    <scope>NUCLEOTIDE SEQUENCE [LARGE SCALE GENOMIC DNA]</scope>
    <source>
        <strain evidence="8">ATCC 700027 / DSM 9790 / JCM 10055 / NBRC 100828</strain>
    </source>
</reference>
<dbReference type="FunCoup" id="Q6L1D6">
    <property type="interactions" value="82"/>
</dbReference>
<accession>Q6L1D6</accession>
<keyword evidence="3" id="KW-0547">Nucleotide-binding</keyword>
<evidence type="ECO:0000256" key="2">
    <source>
        <dbReference type="ARBA" id="ARBA00022598"/>
    </source>
</evidence>
<dbReference type="PANTHER" id="PTHR43605:SF10">
    <property type="entry name" value="ACYL-COA SYNTHETASE MEDIUM CHAIN FAMILY MEMBER 3"/>
    <property type="match status" value="1"/>
</dbReference>
<dbReference type="InterPro" id="IPR000873">
    <property type="entry name" value="AMP-dep_synth/lig_dom"/>
</dbReference>
<dbReference type="SUPFAM" id="SSF56801">
    <property type="entry name" value="Acetyl-CoA synthetase-like"/>
    <property type="match status" value="1"/>
</dbReference>
<name>Q6L1D6_PICTO</name>
<keyword evidence="2 7" id="KW-0436">Ligase</keyword>
<dbReference type="Proteomes" id="UP000000438">
    <property type="component" value="Chromosome"/>
</dbReference>
<dbReference type="GO" id="GO:0005524">
    <property type="term" value="F:ATP binding"/>
    <property type="evidence" value="ECO:0007669"/>
    <property type="project" value="UniProtKB-KW"/>
</dbReference>
<dbReference type="InterPro" id="IPR025110">
    <property type="entry name" value="AMP-bd_C"/>
</dbReference>
<dbReference type="InParanoid" id="Q6L1D6"/>
<dbReference type="Pfam" id="PF13193">
    <property type="entry name" value="AMP-binding_C"/>
    <property type="match status" value="1"/>
</dbReference>
<evidence type="ECO:0000256" key="3">
    <source>
        <dbReference type="ARBA" id="ARBA00022741"/>
    </source>
</evidence>
<evidence type="ECO:0000313" key="8">
    <source>
        <dbReference type="Proteomes" id="UP000000438"/>
    </source>
</evidence>
<dbReference type="GO" id="GO:0004321">
    <property type="term" value="F:fatty-acyl-CoA synthase activity"/>
    <property type="evidence" value="ECO:0007669"/>
    <property type="project" value="TreeGrafter"/>
</dbReference>
<dbReference type="GO" id="GO:0015645">
    <property type="term" value="F:fatty acid ligase activity"/>
    <property type="evidence" value="ECO:0007669"/>
    <property type="project" value="TreeGrafter"/>
</dbReference>
<evidence type="ECO:0000313" key="7">
    <source>
        <dbReference type="EMBL" id="AAT43216.1"/>
    </source>
</evidence>
<dbReference type="InterPro" id="IPR045851">
    <property type="entry name" value="AMP-bd_C_sf"/>
</dbReference>
<dbReference type="OrthoDB" id="193284at2157"/>
<dbReference type="PANTHER" id="PTHR43605">
    <property type="entry name" value="ACYL-COENZYME A SYNTHETASE"/>
    <property type="match status" value="1"/>
</dbReference>
<dbReference type="Gene3D" id="3.40.50.12780">
    <property type="entry name" value="N-terminal domain of ligase-like"/>
    <property type="match status" value="1"/>
</dbReference>
<proteinExistence type="inferred from homology"/>
<feature type="domain" description="AMP-binding enzyme C-terminal" evidence="6">
    <location>
        <begin position="455"/>
        <end position="533"/>
    </location>
</feature>
<evidence type="ECO:0000256" key="4">
    <source>
        <dbReference type="ARBA" id="ARBA00022840"/>
    </source>
</evidence>
<feature type="domain" description="AMP-dependent synthetase/ligase" evidence="5">
    <location>
        <begin position="48"/>
        <end position="394"/>
    </location>
</feature>
<evidence type="ECO:0000259" key="6">
    <source>
        <dbReference type="Pfam" id="PF13193"/>
    </source>
</evidence>
<dbReference type="GO" id="GO:0006637">
    <property type="term" value="P:acyl-CoA metabolic process"/>
    <property type="evidence" value="ECO:0007669"/>
    <property type="project" value="TreeGrafter"/>
</dbReference>
<dbReference type="Pfam" id="PF00501">
    <property type="entry name" value="AMP-binding"/>
    <property type="match status" value="1"/>
</dbReference>
<comment type="similarity">
    <text evidence="1">Belongs to the ATP-dependent AMP-binding enzyme family.</text>
</comment>
<dbReference type="InterPro" id="IPR042099">
    <property type="entry name" value="ANL_N_sf"/>
</dbReference>
<dbReference type="PATRIC" id="fig|263820.9.peg.663"/>
<dbReference type="GO" id="GO:0006633">
    <property type="term" value="P:fatty acid biosynthetic process"/>
    <property type="evidence" value="ECO:0007669"/>
    <property type="project" value="TreeGrafter"/>
</dbReference>
<organism evidence="7 8">
    <name type="scientific">Picrophilus torridus (strain ATCC 700027 / DSM 9790 / JCM 10055 / NBRC 100828 / KAW 2/3)</name>
    <dbReference type="NCBI Taxonomy" id="1122961"/>
    <lineage>
        <taxon>Archaea</taxon>
        <taxon>Methanobacteriati</taxon>
        <taxon>Thermoplasmatota</taxon>
        <taxon>Thermoplasmata</taxon>
        <taxon>Thermoplasmatales</taxon>
        <taxon>Picrophilaceae</taxon>
        <taxon>Picrophilus</taxon>
    </lineage>
</organism>
<dbReference type="InterPro" id="IPR051087">
    <property type="entry name" value="Mitochondrial_ACSM"/>
</dbReference>
<dbReference type="HOGENOM" id="CLU_000022_59_10_2"/>
<gene>
    <name evidence="7" type="ordered locus">PTO0631</name>
</gene>
<keyword evidence="4" id="KW-0067">ATP-binding</keyword>
<dbReference type="Gene3D" id="3.30.300.30">
    <property type="match status" value="1"/>
</dbReference>
<dbReference type="KEGG" id="pto:PTO0631"/>
<dbReference type="AlphaFoldDB" id="Q6L1D6"/>
<protein>
    <submittedName>
        <fullName evidence="7">Long chain fatty acid CoA ligase</fullName>
    </submittedName>
</protein>
<dbReference type="EMBL" id="AE017261">
    <property type="protein sequence ID" value="AAT43216.1"/>
    <property type="molecule type" value="Genomic_DNA"/>
</dbReference>
<dbReference type="STRING" id="263820.PTO0631"/>
<dbReference type="GeneID" id="2844657"/>
<dbReference type="PaxDb" id="263820-PTO0631"/>